<dbReference type="RefSeq" id="WP_349153457.1">
    <property type="nucleotide sequence ID" value="NZ_JBBMEQ010000011.1"/>
</dbReference>
<keyword evidence="5 10" id="KW-0418">Kinase</keyword>
<keyword evidence="6" id="KW-0067">ATP-binding</keyword>
<dbReference type="EMBL" id="JBBMER010000003">
    <property type="protein sequence ID" value="MEQ2379111.1"/>
    <property type="molecule type" value="Genomic_DNA"/>
</dbReference>
<dbReference type="PROSITE" id="PS00108">
    <property type="entry name" value="PROTEIN_KINASE_ST"/>
    <property type="match status" value="1"/>
</dbReference>
<evidence type="ECO:0000313" key="10">
    <source>
        <dbReference type="EMBL" id="MEQ2379111.1"/>
    </source>
</evidence>
<dbReference type="InterPro" id="IPR008271">
    <property type="entry name" value="Ser/Thr_kinase_AS"/>
</dbReference>
<keyword evidence="3 10" id="KW-0808">Transferase</keyword>
<dbReference type="GO" id="GO:0004674">
    <property type="term" value="F:protein serine/threonine kinase activity"/>
    <property type="evidence" value="ECO:0007669"/>
    <property type="project" value="UniProtKB-EC"/>
</dbReference>
<evidence type="ECO:0000256" key="8">
    <source>
        <dbReference type="ARBA" id="ARBA00048679"/>
    </source>
</evidence>
<evidence type="ECO:0000256" key="7">
    <source>
        <dbReference type="ARBA" id="ARBA00047899"/>
    </source>
</evidence>
<gene>
    <name evidence="10" type="ORF">WMO14_04335</name>
</gene>
<proteinExistence type="predicted"/>
<dbReference type="SMART" id="SM00220">
    <property type="entry name" value="S_TKc"/>
    <property type="match status" value="1"/>
</dbReference>
<evidence type="ECO:0000256" key="4">
    <source>
        <dbReference type="ARBA" id="ARBA00022741"/>
    </source>
</evidence>
<dbReference type="Proteomes" id="UP001442364">
    <property type="component" value="Unassembled WGS sequence"/>
</dbReference>
<evidence type="ECO:0000256" key="1">
    <source>
        <dbReference type="ARBA" id="ARBA00012513"/>
    </source>
</evidence>
<dbReference type="CDD" id="cd14014">
    <property type="entry name" value="STKc_PknB_like"/>
    <property type="match status" value="1"/>
</dbReference>
<dbReference type="PANTHER" id="PTHR24363:SF0">
    <property type="entry name" value="SERINE_THREONINE KINASE LIKE DOMAIN CONTAINING 1"/>
    <property type="match status" value="1"/>
</dbReference>
<dbReference type="InterPro" id="IPR000719">
    <property type="entry name" value="Prot_kinase_dom"/>
</dbReference>
<comment type="caution">
    <text evidence="10">The sequence shown here is derived from an EMBL/GenBank/DDBJ whole genome shotgun (WGS) entry which is preliminary data.</text>
</comment>
<evidence type="ECO:0000256" key="2">
    <source>
        <dbReference type="ARBA" id="ARBA00022527"/>
    </source>
</evidence>
<comment type="catalytic activity">
    <reaction evidence="7">
        <text>L-threonyl-[protein] + ATP = O-phospho-L-threonyl-[protein] + ADP + H(+)</text>
        <dbReference type="Rhea" id="RHEA:46608"/>
        <dbReference type="Rhea" id="RHEA-COMP:11060"/>
        <dbReference type="Rhea" id="RHEA-COMP:11605"/>
        <dbReference type="ChEBI" id="CHEBI:15378"/>
        <dbReference type="ChEBI" id="CHEBI:30013"/>
        <dbReference type="ChEBI" id="CHEBI:30616"/>
        <dbReference type="ChEBI" id="CHEBI:61977"/>
        <dbReference type="ChEBI" id="CHEBI:456216"/>
        <dbReference type="EC" id="2.7.11.1"/>
    </reaction>
</comment>
<protein>
    <recommendedName>
        <fullName evidence="1">non-specific serine/threonine protein kinase</fullName>
        <ecNumber evidence="1">2.7.11.1</ecNumber>
    </recommendedName>
</protein>
<feature type="domain" description="Protein kinase" evidence="9">
    <location>
        <begin position="1"/>
        <end position="256"/>
    </location>
</feature>
<dbReference type="EC" id="2.7.11.1" evidence="1"/>
<dbReference type="SUPFAM" id="SSF56112">
    <property type="entry name" value="Protein kinase-like (PK-like)"/>
    <property type="match status" value="1"/>
</dbReference>
<keyword evidence="4" id="KW-0547">Nucleotide-binding</keyword>
<sequence>MKQLAKTNHSNVYLVRHTALDTLRVAKVIRKADMDSDTILREARLIKNLKHSHIPVIYDIEEDDISICIIEEYISGKSLRSYINDTDNIKTSEICDIAVKLCDILEYLHNCDNEIIHLDIKPDNIIIDEHNNVKLIDFGSSIHKAGLTQAGMISPGYAAPEQYGGKELTYQTDIYSVGMVLKFMADSNSTVHNKLYPVINKCTRHNQYRRYKNVKALRWELEQTARSDITFFQKIKFINKNAINKTSSIALNNTYVSGSVLENYKINSIYGIKNYSYIIKVSGSRRGIGVTHTVLSMAHCLGDYGLKCLVIEGSGRTDILQTALADNSICSTSEGLLICRGIWLMPSYGRDETQGVNYDIQDNFDIVIIDSGVNSLFKDCDNELKNIHMDSCNERVMIDSYGYEAIMNDNNSKIINICVVGGKYDVRSESSLIDETDKICHNSIIFVNLVNEVQFYGYSNTIADKKSCYRVPCIYEWYENNAAWTLIMKDFMQDNLTALWENIDAGQKKELYKILYEKIWVIMQKIKTNKRIKTYKGIEAEKKEQGITKSV</sequence>
<dbReference type="PROSITE" id="PS50011">
    <property type="entry name" value="PROTEIN_KINASE_DOM"/>
    <property type="match status" value="1"/>
</dbReference>
<reference evidence="10 11" key="1">
    <citation type="submission" date="2024-03" db="EMBL/GenBank/DDBJ databases">
        <title>Human intestinal bacterial collection.</title>
        <authorList>
            <person name="Pauvert C."/>
            <person name="Hitch T.C.A."/>
            <person name="Clavel T."/>
        </authorList>
    </citation>
    <scope>NUCLEOTIDE SEQUENCE [LARGE SCALE GENOMIC DNA]</scope>
    <source>
        <strain evidence="10 11">CLA-AA-H255</strain>
    </source>
</reference>
<keyword evidence="11" id="KW-1185">Reference proteome</keyword>
<comment type="catalytic activity">
    <reaction evidence="8">
        <text>L-seryl-[protein] + ATP = O-phospho-L-seryl-[protein] + ADP + H(+)</text>
        <dbReference type="Rhea" id="RHEA:17989"/>
        <dbReference type="Rhea" id="RHEA-COMP:9863"/>
        <dbReference type="Rhea" id="RHEA-COMP:11604"/>
        <dbReference type="ChEBI" id="CHEBI:15378"/>
        <dbReference type="ChEBI" id="CHEBI:29999"/>
        <dbReference type="ChEBI" id="CHEBI:30616"/>
        <dbReference type="ChEBI" id="CHEBI:83421"/>
        <dbReference type="ChEBI" id="CHEBI:456216"/>
        <dbReference type="EC" id="2.7.11.1"/>
    </reaction>
</comment>
<name>A0ABV1BTN1_9FIRM</name>
<evidence type="ECO:0000259" key="9">
    <source>
        <dbReference type="PROSITE" id="PS50011"/>
    </source>
</evidence>
<evidence type="ECO:0000313" key="11">
    <source>
        <dbReference type="Proteomes" id="UP001442364"/>
    </source>
</evidence>
<dbReference type="Pfam" id="PF00069">
    <property type="entry name" value="Pkinase"/>
    <property type="match status" value="1"/>
</dbReference>
<dbReference type="Gene3D" id="1.10.510.10">
    <property type="entry name" value="Transferase(Phosphotransferase) domain 1"/>
    <property type="match status" value="1"/>
</dbReference>
<keyword evidence="2" id="KW-0723">Serine/threonine-protein kinase</keyword>
<evidence type="ECO:0000256" key="6">
    <source>
        <dbReference type="ARBA" id="ARBA00022840"/>
    </source>
</evidence>
<dbReference type="PANTHER" id="PTHR24363">
    <property type="entry name" value="SERINE/THREONINE PROTEIN KINASE"/>
    <property type="match status" value="1"/>
</dbReference>
<accession>A0ABV1BTN1</accession>
<evidence type="ECO:0000256" key="5">
    <source>
        <dbReference type="ARBA" id="ARBA00022777"/>
    </source>
</evidence>
<dbReference type="InterPro" id="IPR011009">
    <property type="entry name" value="Kinase-like_dom_sf"/>
</dbReference>
<evidence type="ECO:0000256" key="3">
    <source>
        <dbReference type="ARBA" id="ARBA00022679"/>
    </source>
</evidence>
<organism evidence="10 11">
    <name type="scientific">[Lactobacillus] rogosae</name>
    <dbReference type="NCBI Taxonomy" id="706562"/>
    <lineage>
        <taxon>Bacteria</taxon>
        <taxon>Bacillati</taxon>
        <taxon>Bacillota</taxon>
        <taxon>Clostridia</taxon>
        <taxon>Lachnospirales</taxon>
        <taxon>Lachnospiraceae</taxon>
        <taxon>Lachnospira</taxon>
    </lineage>
</organism>